<reference evidence="2 3" key="1">
    <citation type="journal article" date="2019" name="Commun. Biol.">
        <title>The bagworm genome reveals a unique fibroin gene that provides high tensile strength.</title>
        <authorList>
            <person name="Kono N."/>
            <person name="Nakamura H."/>
            <person name="Ohtoshi R."/>
            <person name="Tomita M."/>
            <person name="Numata K."/>
            <person name="Arakawa K."/>
        </authorList>
    </citation>
    <scope>NUCLEOTIDE SEQUENCE [LARGE SCALE GENOMIC DNA]</scope>
</reference>
<evidence type="ECO:0000313" key="3">
    <source>
        <dbReference type="Proteomes" id="UP000299102"/>
    </source>
</evidence>
<gene>
    <name evidence="2" type="ORF">EVAR_11167_1</name>
</gene>
<feature type="region of interest" description="Disordered" evidence="1">
    <location>
        <begin position="1"/>
        <end position="21"/>
    </location>
</feature>
<evidence type="ECO:0000256" key="1">
    <source>
        <dbReference type="SAM" id="MobiDB-lite"/>
    </source>
</evidence>
<protein>
    <submittedName>
        <fullName evidence="2">Uncharacterized protein</fullName>
    </submittedName>
</protein>
<feature type="compositionally biased region" description="Basic residues" evidence="1">
    <location>
        <begin position="1"/>
        <end position="18"/>
    </location>
</feature>
<evidence type="ECO:0000313" key="2">
    <source>
        <dbReference type="EMBL" id="GBP21136.1"/>
    </source>
</evidence>
<name>A0A4C1U5L0_EUMVA</name>
<dbReference type="EMBL" id="BGZK01000125">
    <property type="protein sequence ID" value="GBP21136.1"/>
    <property type="molecule type" value="Genomic_DNA"/>
</dbReference>
<dbReference type="Proteomes" id="UP000299102">
    <property type="component" value="Unassembled WGS sequence"/>
</dbReference>
<proteinExistence type="predicted"/>
<accession>A0A4C1U5L0</accession>
<keyword evidence="3" id="KW-1185">Reference proteome</keyword>
<organism evidence="2 3">
    <name type="scientific">Eumeta variegata</name>
    <name type="common">Bagworm moth</name>
    <name type="synonym">Eumeta japonica</name>
    <dbReference type="NCBI Taxonomy" id="151549"/>
    <lineage>
        <taxon>Eukaryota</taxon>
        <taxon>Metazoa</taxon>
        <taxon>Ecdysozoa</taxon>
        <taxon>Arthropoda</taxon>
        <taxon>Hexapoda</taxon>
        <taxon>Insecta</taxon>
        <taxon>Pterygota</taxon>
        <taxon>Neoptera</taxon>
        <taxon>Endopterygota</taxon>
        <taxon>Lepidoptera</taxon>
        <taxon>Glossata</taxon>
        <taxon>Ditrysia</taxon>
        <taxon>Tineoidea</taxon>
        <taxon>Psychidae</taxon>
        <taxon>Oiketicinae</taxon>
        <taxon>Eumeta</taxon>
    </lineage>
</organism>
<comment type="caution">
    <text evidence="2">The sequence shown here is derived from an EMBL/GenBank/DDBJ whole genome shotgun (WGS) entry which is preliminary data.</text>
</comment>
<sequence length="155" mass="17529">MHHARVRNRLGNPSKHRARDPENRALTRVCCNDAVDAGGRREAPSCSARYVDVISRPAFLDRAPASCHFPRSKCNYIYNNACDVYRVYRSCRYGPRDAVLPNRPSIPFDPPACEPHNKIYNTKYVGCRCSRIPFSLHPSHADCGMVAYSIFSIPC</sequence>
<dbReference type="AlphaFoldDB" id="A0A4C1U5L0"/>